<dbReference type="Gene3D" id="3.30.450.20">
    <property type="entry name" value="PAS domain"/>
    <property type="match status" value="1"/>
</dbReference>
<dbReference type="PANTHER" id="PTHR43156">
    <property type="entry name" value="STAGE II SPORULATION PROTEIN E-RELATED"/>
    <property type="match status" value="1"/>
</dbReference>
<dbReference type="SUPFAM" id="SSF55785">
    <property type="entry name" value="PYP-like sensor domain (PAS domain)"/>
    <property type="match status" value="1"/>
</dbReference>
<dbReference type="SMART" id="SM00331">
    <property type="entry name" value="PP2C_SIG"/>
    <property type="match status" value="1"/>
</dbReference>
<protein>
    <submittedName>
        <fullName evidence="5">SpoIIE family protein phosphatase</fullName>
    </submittedName>
</protein>
<dbReference type="PANTHER" id="PTHR43156:SF2">
    <property type="entry name" value="STAGE II SPORULATION PROTEIN E"/>
    <property type="match status" value="1"/>
</dbReference>
<dbReference type="InterPro" id="IPR013656">
    <property type="entry name" value="PAS_4"/>
</dbReference>
<dbReference type="Gene3D" id="3.30.450.40">
    <property type="match status" value="2"/>
</dbReference>
<dbReference type="SMART" id="SM00065">
    <property type="entry name" value="GAF"/>
    <property type="match status" value="1"/>
</dbReference>
<dbReference type="InterPro" id="IPR003018">
    <property type="entry name" value="GAF"/>
</dbReference>
<dbReference type="Pfam" id="PF08448">
    <property type="entry name" value="PAS_4"/>
    <property type="match status" value="1"/>
</dbReference>
<proteinExistence type="predicted"/>
<evidence type="ECO:0000259" key="3">
    <source>
        <dbReference type="SMART" id="SM00065"/>
    </source>
</evidence>
<evidence type="ECO:0000313" key="5">
    <source>
        <dbReference type="EMBL" id="MEE4418502.1"/>
    </source>
</evidence>
<reference evidence="5 6" key="1">
    <citation type="submission" date="2023-12" db="EMBL/GenBank/DDBJ databases">
        <title>30 novel species of actinomycetes from the DSMZ collection.</title>
        <authorList>
            <person name="Nouioui I."/>
        </authorList>
    </citation>
    <scope>NUCLEOTIDE SEQUENCE [LARGE SCALE GENOMIC DNA]</scope>
    <source>
        <strain evidence="5 6">DSM 41528</strain>
    </source>
</reference>
<dbReference type="SUPFAM" id="SSF55781">
    <property type="entry name" value="GAF domain-like"/>
    <property type="match status" value="2"/>
</dbReference>
<evidence type="ECO:0000256" key="2">
    <source>
        <dbReference type="SAM" id="MobiDB-lite"/>
    </source>
</evidence>
<dbReference type="InterPro" id="IPR052016">
    <property type="entry name" value="Bact_Sigma-Reg"/>
</dbReference>
<dbReference type="Pfam" id="PF07228">
    <property type="entry name" value="SpoIIE"/>
    <property type="match status" value="1"/>
</dbReference>
<accession>A0ABU7NI20</accession>
<gene>
    <name evidence="5" type="ORF">V2J85_03955</name>
</gene>
<feature type="region of interest" description="Disordered" evidence="2">
    <location>
        <begin position="396"/>
        <end position="478"/>
    </location>
</feature>
<evidence type="ECO:0000259" key="4">
    <source>
        <dbReference type="SMART" id="SM00331"/>
    </source>
</evidence>
<name>A0ABU7NI20_9ACTN</name>
<dbReference type="Gene3D" id="3.60.40.10">
    <property type="entry name" value="PPM-type phosphatase domain"/>
    <property type="match status" value="1"/>
</dbReference>
<feature type="compositionally biased region" description="Basic and acidic residues" evidence="2">
    <location>
        <begin position="451"/>
        <end position="467"/>
    </location>
</feature>
<keyword evidence="1" id="KW-0378">Hydrolase</keyword>
<evidence type="ECO:0000256" key="1">
    <source>
        <dbReference type="ARBA" id="ARBA00022801"/>
    </source>
</evidence>
<dbReference type="EMBL" id="JAZBJP010000001">
    <property type="protein sequence ID" value="MEE4418502.1"/>
    <property type="molecule type" value="Genomic_DNA"/>
</dbReference>
<evidence type="ECO:0000313" key="6">
    <source>
        <dbReference type="Proteomes" id="UP001307760"/>
    </source>
</evidence>
<keyword evidence="6" id="KW-1185">Reference proteome</keyword>
<organism evidence="5 6">
    <name type="scientific">Streptomyces bugieae</name>
    <dbReference type="NCBI Taxonomy" id="3098223"/>
    <lineage>
        <taxon>Bacteria</taxon>
        <taxon>Bacillati</taxon>
        <taxon>Actinomycetota</taxon>
        <taxon>Actinomycetes</taxon>
        <taxon>Kitasatosporales</taxon>
        <taxon>Streptomycetaceae</taxon>
        <taxon>Streptomyces</taxon>
    </lineage>
</organism>
<dbReference type="Pfam" id="PF13185">
    <property type="entry name" value="GAF_2"/>
    <property type="match status" value="1"/>
</dbReference>
<dbReference type="InterPro" id="IPR001932">
    <property type="entry name" value="PPM-type_phosphatase-like_dom"/>
</dbReference>
<comment type="caution">
    <text evidence="5">The sequence shown here is derived from an EMBL/GenBank/DDBJ whole genome shotgun (WGS) entry which is preliminary data.</text>
</comment>
<dbReference type="Proteomes" id="UP001307760">
    <property type="component" value="Unassembled WGS sequence"/>
</dbReference>
<feature type="domain" description="GAF" evidence="3">
    <location>
        <begin position="146"/>
        <end position="298"/>
    </location>
</feature>
<dbReference type="InterPro" id="IPR029016">
    <property type="entry name" value="GAF-like_dom_sf"/>
</dbReference>
<dbReference type="RefSeq" id="WP_330820626.1">
    <property type="nucleotide sequence ID" value="NZ_JAZBJP010000001.1"/>
</dbReference>
<dbReference type="InterPro" id="IPR036457">
    <property type="entry name" value="PPM-type-like_dom_sf"/>
</dbReference>
<feature type="compositionally biased region" description="Basic and acidic residues" evidence="2">
    <location>
        <begin position="414"/>
        <end position="423"/>
    </location>
</feature>
<dbReference type="InterPro" id="IPR035965">
    <property type="entry name" value="PAS-like_dom_sf"/>
</dbReference>
<feature type="domain" description="PPM-type phosphatase" evidence="4">
    <location>
        <begin position="557"/>
        <end position="776"/>
    </location>
</feature>
<sequence length="777" mass="81523">MHRRNTEYEDLFDQAPVIFAALSGPRHRLEAANPAFLEVVGGGRGQIGVPIGELLPELGPQGVLNRLDEVYRTGTAYRARGARLVLGAPGAEREGYFDFTYEPRRDADGVVDGVAVIAVDTTAYHHTQVLATEQRVLLEQIARDAPLSEILTGMARAIEEFSPDLIVSVLLADPDGAHLRHGTGPSLPAFYNEAIDGVAIGPDVGSCGTAAYLRAPVIVTDIATDPRWEGYQELARRAGVAACWSTPIMGSDGELLGTFAMYHRTPKAPDDKDVALSGAFARIAALAIERRRALEAGQAAQEREKEAREDLAFVLDASTAITREPHYFDCLQCLARLTVPSLAPLCTVHVVEDGHTHRIAVASDGLAGESLLSAPGLSDEIDGAVARVLASGATETGRIRAAGPESRATGPEGSHGHDDRSGPDGRTGPSDRTSLDGADNRRNPDGTAGRAHPDGSSRPDGSSHSHESTGVGTPPGRSIVTGYVCVPLATRGRTFGVLTLLATDRELDGHVIALAEELARRAASSADNAHQFTDRVRLARELQAGLLPPELPAVPGAELTASYHPAGEGLDVGGDFYDVFPLPDDRWGLMIGDVCGRGATAATTTGMVRHTARAAARLLHDPAAVVAAINDALIEGTSEDTFVSLIYGELRREDGRIVLDIMRAGHVPPLIRRADGTVEQLAQPGQLLGIAPDVGGSPCQVALSPGDSLVLVTDGITEARDAGGEFFEDQRLADALVAVRGPAPSAAALLESVTAAVTAFAGDSTDDDQAALVLTAT</sequence>